<evidence type="ECO:0000256" key="3">
    <source>
        <dbReference type="ARBA" id="ARBA00023125"/>
    </source>
</evidence>
<dbReference type="PANTHER" id="PTHR31920:SF148">
    <property type="entry name" value="B3 DOMAIN-CONTAINING PROTEIN OS03G0621600"/>
    <property type="match status" value="1"/>
</dbReference>
<feature type="domain" description="TF-B3" evidence="6">
    <location>
        <begin position="10"/>
        <end position="105"/>
    </location>
</feature>
<dbReference type="EMBL" id="PNBA02000017">
    <property type="protein sequence ID" value="KAG6394958.1"/>
    <property type="molecule type" value="Genomic_DNA"/>
</dbReference>
<keyword evidence="5" id="KW-0539">Nucleus</keyword>
<evidence type="ECO:0000256" key="2">
    <source>
        <dbReference type="ARBA" id="ARBA00023015"/>
    </source>
</evidence>
<dbReference type="InterPro" id="IPR003340">
    <property type="entry name" value="B3_DNA-bd"/>
</dbReference>
<dbReference type="Gene3D" id="2.40.330.10">
    <property type="entry name" value="DNA-binding pseudobarrel domain"/>
    <property type="match status" value="2"/>
</dbReference>
<comment type="subcellular location">
    <subcellularLocation>
        <location evidence="1">Nucleus</location>
    </subcellularLocation>
</comment>
<comment type="caution">
    <text evidence="7">The sequence shown here is derived from an EMBL/GenBank/DDBJ whole genome shotgun (WGS) entry which is preliminary data.</text>
</comment>
<keyword evidence="4" id="KW-0804">Transcription</keyword>
<reference evidence="7" key="1">
    <citation type="submission" date="2018-01" db="EMBL/GenBank/DDBJ databases">
        <authorList>
            <person name="Mao J.F."/>
        </authorList>
    </citation>
    <scope>NUCLEOTIDE SEQUENCE</scope>
    <source>
        <strain evidence="7">Huo1</strain>
        <tissue evidence="7">Leaf</tissue>
    </source>
</reference>
<evidence type="ECO:0000259" key="6">
    <source>
        <dbReference type="PROSITE" id="PS50863"/>
    </source>
</evidence>
<dbReference type="InterPro" id="IPR050655">
    <property type="entry name" value="Plant_B3_domain"/>
</dbReference>
<evidence type="ECO:0000256" key="4">
    <source>
        <dbReference type="ARBA" id="ARBA00023163"/>
    </source>
</evidence>
<dbReference type="PROSITE" id="PS50863">
    <property type="entry name" value="B3"/>
    <property type="match status" value="2"/>
</dbReference>
<protein>
    <recommendedName>
        <fullName evidence="6">TF-B3 domain-containing protein</fullName>
    </recommendedName>
</protein>
<dbReference type="Proteomes" id="UP000298416">
    <property type="component" value="Unassembled WGS sequence"/>
</dbReference>
<evidence type="ECO:0000256" key="1">
    <source>
        <dbReference type="ARBA" id="ARBA00004123"/>
    </source>
</evidence>
<keyword evidence="2" id="KW-0805">Transcription regulation</keyword>
<dbReference type="Pfam" id="PF02362">
    <property type="entry name" value="B3"/>
    <property type="match status" value="2"/>
</dbReference>
<keyword evidence="3" id="KW-0238">DNA-binding</keyword>
<dbReference type="SUPFAM" id="SSF101936">
    <property type="entry name" value="DNA-binding pseudobarrel domain"/>
    <property type="match status" value="2"/>
</dbReference>
<dbReference type="PANTHER" id="PTHR31920">
    <property type="entry name" value="B3 DOMAIN-CONTAINING"/>
    <property type="match status" value="1"/>
</dbReference>
<dbReference type="SMART" id="SM01019">
    <property type="entry name" value="B3"/>
    <property type="match status" value="2"/>
</dbReference>
<organism evidence="7">
    <name type="scientific">Salvia splendens</name>
    <name type="common">Scarlet sage</name>
    <dbReference type="NCBI Taxonomy" id="180675"/>
    <lineage>
        <taxon>Eukaryota</taxon>
        <taxon>Viridiplantae</taxon>
        <taxon>Streptophyta</taxon>
        <taxon>Embryophyta</taxon>
        <taxon>Tracheophyta</taxon>
        <taxon>Spermatophyta</taxon>
        <taxon>Magnoliopsida</taxon>
        <taxon>eudicotyledons</taxon>
        <taxon>Gunneridae</taxon>
        <taxon>Pentapetalae</taxon>
        <taxon>asterids</taxon>
        <taxon>lamiids</taxon>
        <taxon>Lamiales</taxon>
        <taxon>Lamiaceae</taxon>
        <taxon>Nepetoideae</taxon>
        <taxon>Mentheae</taxon>
        <taxon>Salviinae</taxon>
        <taxon>Salvia</taxon>
        <taxon>Salvia subgen. Calosphace</taxon>
        <taxon>core Calosphace</taxon>
    </lineage>
</organism>
<dbReference type="CDD" id="cd10017">
    <property type="entry name" value="B3_DNA"/>
    <property type="match status" value="2"/>
</dbReference>
<feature type="domain" description="TF-B3" evidence="6">
    <location>
        <begin position="130"/>
        <end position="225"/>
    </location>
</feature>
<reference evidence="7" key="2">
    <citation type="submission" date="2020-08" db="EMBL/GenBank/DDBJ databases">
        <title>Plant Genome Project.</title>
        <authorList>
            <person name="Zhang R.-G."/>
        </authorList>
    </citation>
    <scope>NUCLEOTIDE SEQUENCE</scope>
    <source>
        <strain evidence="7">Huo1</strain>
        <tissue evidence="7">Leaf</tissue>
    </source>
</reference>
<keyword evidence="8" id="KW-1185">Reference proteome</keyword>
<dbReference type="GO" id="GO:0003677">
    <property type="term" value="F:DNA binding"/>
    <property type="evidence" value="ECO:0007669"/>
    <property type="project" value="UniProtKB-KW"/>
</dbReference>
<evidence type="ECO:0000256" key="5">
    <source>
        <dbReference type="ARBA" id="ARBA00023242"/>
    </source>
</evidence>
<dbReference type="AlphaFoldDB" id="A0A8X8WH87"/>
<dbReference type="InterPro" id="IPR015300">
    <property type="entry name" value="DNA-bd_pseudobarrel_sf"/>
</dbReference>
<name>A0A8X8WH87_SALSN</name>
<dbReference type="OrthoDB" id="623918at2759"/>
<evidence type="ECO:0000313" key="7">
    <source>
        <dbReference type="EMBL" id="KAG6394958.1"/>
    </source>
</evidence>
<proteinExistence type="predicted"/>
<sequence length="225" mass="26238">MECESTDNLPEFFKIYMPALSSKLLRIPPDFVDKFGEDIPTKCRIERRGERDMSWEVDVKKVNDCWFLEKGWPNFVDENSLRDGDFLTFCYVAKSIFHVQIFSPNGCPKRENCGIYNKTKPVARINGDPSISFVITERNLEKGALCLPIAFWKAHMNGKKGPRIEVTLWVENKSWNVGMVIYNDSNIRLQRGMFKFFRDNFVKVGNSCTFHLIHTEHLSFMVTFE</sequence>
<accession>A0A8X8WH87</accession>
<gene>
    <name evidence="7" type="ORF">SASPL_145549</name>
</gene>
<evidence type="ECO:0000313" key="8">
    <source>
        <dbReference type="Proteomes" id="UP000298416"/>
    </source>
</evidence>
<dbReference type="GO" id="GO:0005634">
    <property type="term" value="C:nucleus"/>
    <property type="evidence" value="ECO:0007669"/>
    <property type="project" value="UniProtKB-SubCell"/>
</dbReference>